<protein>
    <submittedName>
        <fullName evidence="2">Uncharacterized protein</fullName>
    </submittedName>
</protein>
<evidence type="ECO:0000256" key="1">
    <source>
        <dbReference type="SAM" id="Phobius"/>
    </source>
</evidence>
<dbReference type="RefSeq" id="WP_226538850.1">
    <property type="nucleotide sequence ID" value="NZ_CP129013.1"/>
</dbReference>
<keyword evidence="1" id="KW-0812">Transmembrane</keyword>
<gene>
    <name evidence="2" type="ORF">LC087_02085</name>
</gene>
<keyword evidence="1" id="KW-1133">Transmembrane helix</keyword>
<dbReference type="Proteomes" id="UP001197974">
    <property type="component" value="Chromosome"/>
</dbReference>
<feature type="transmembrane region" description="Helical" evidence="1">
    <location>
        <begin position="7"/>
        <end position="29"/>
    </location>
</feature>
<evidence type="ECO:0000313" key="3">
    <source>
        <dbReference type="Proteomes" id="UP001197974"/>
    </source>
</evidence>
<feature type="transmembrane region" description="Helical" evidence="1">
    <location>
        <begin position="65"/>
        <end position="83"/>
    </location>
</feature>
<proteinExistence type="predicted"/>
<sequence length="91" mass="10313">MNLVKAFFSGFALLLVLIIVGSLGLGVYADLNNWESFTFDLFGTSFYRFENFEDGGHRLHFKLGIIWFGVVGGILNALLAFFIHRFEQKTS</sequence>
<organism evidence="2 3">
    <name type="scientific">Bacillus carboniphilus</name>
    <dbReference type="NCBI Taxonomy" id="86663"/>
    <lineage>
        <taxon>Bacteria</taxon>
        <taxon>Bacillati</taxon>
        <taxon>Bacillota</taxon>
        <taxon>Bacilli</taxon>
        <taxon>Bacillales</taxon>
        <taxon>Bacillaceae</taxon>
        <taxon>Bacillus</taxon>
    </lineage>
</organism>
<reference evidence="2 3" key="1">
    <citation type="submission" date="2023-06" db="EMBL/GenBank/DDBJ databases">
        <title>Five Gram-positive bacteria isolated from mangrove sediments in Shenzhen, Guangdong, China.</title>
        <authorList>
            <person name="Yu S."/>
            <person name="Zheng W."/>
            <person name="Huang Y."/>
        </authorList>
    </citation>
    <scope>NUCLEOTIDE SEQUENCE [LARGE SCALE GENOMIC DNA]</scope>
    <source>
        <strain evidence="2 3">SaN35-3</strain>
    </source>
</reference>
<name>A0ABY9JUH8_9BACI</name>
<keyword evidence="1" id="KW-0472">Membrane</keyword>
<evidence type="ECO:0000313" key="2">
    <source>
        <dbReference type="EMBL" id="WLR43032.1"/>
    </source>
</evidence>
<dbReference type="EMBL" id="CP129013">
    <property type="protein sequence ID" value="WLR43032.1"/>
    <property type="molecule type" value="Genomic_DNA"/>
</dbReference>
<accession>A0ABY9JUH8</accession>
<keyword evidence="3" id="KW-1185">Reference proteome</keyword>